<protein>
    <submittedName>
        <fullName evidence="1">Uncharacterized protein</fullName>
    </submittedName>
</protein>
<evidence type="ECO:0000313" key="2">
    <source>
        <dbReference type="Proteomes" id="UP000828390"/>
    </source>
</evidence>
<organism evidence="1 2">
    <name type="scientific">Dreissena polymorpha</name>
    <name type="common">Zebra mussel</name>
    <name type="synonym">Mytilus polymorpha</name>
    <dbReference type="NCBI Taxonomy" id="45954"/>
    <lineage>
        <taxon>Eukaryota</taxon>
        <taxon>Metazoa</taxon>
        <taxon>Spiralia</taxon>
        <taxon>Lophotrochozoa</taxon>
        <taxon>Mollusca</taxon>
        <taxon>Bivalvia</taxon>
        <taxon>Autobranchia</taxon>
        <taxon>Heteroconchia</taxon>
        <taxon>Euheterodonta</taxon>
        <taxon>Imparidentia</taxon>
        <taxon>Neoheterodontei</taxon>
        <taxon>Myida</taxon>
        <taxon>Dreissenoidea</taxon>
        <taxon>Dreissenidae</taxon>
        <taxon>Dreissena</taxon>
    </lineage>
</organism>
<dbReference type="EMBL" id="JAIWYP010000015">
    <property type="protein sequence ID" value="KAH3699267.1"/>
    <property type="molecule type" value="Genomic_DNA"/>
</dbReference>
<proteinExistence type="predicted"/>
<evidence type="ECO:0000313" key="1">
    <source>
        <dbReference type="EMBL" id="KAH3699267.1"/>
    </source>
</evidence>
<dbReference type="Proteomes" id="UP000828390">
    <property type="component" value="Unassembled WGS sequence"/>
</dbReference>
<comment type="caution">
    <text evidence="1">The sequence shown here is derived from an EMBL/GenBank/DDBJ whole genome shotgun (WGS) entry which is preliminary data.</text>
</comment>
<dbReference type="AlphaFoldDB" id="A0A9D3YEX6"/>
<keyword evidence="2" id="KW-1185">Reference proteome</keyword>
<reference evidence="1" key="1">
    <citation type="journal article" date="2019" name="bioRxiv">
        <title>The Genome of the Zebra Mussel, Dreissena polymorpha: A Resource for Invasive Species Research.</title>
        <authorList>
            <person name="McCartney M.A."/>
            <person name="Auch B."/>
            <person name="Kono T."/>
            <person name="Mallez S."/>
            <person name="Zhang Y."/>
            <person name="Obille A."/>
            <person name="Becker A."/>
            <person name="Abrahante J.E."/>
            <person name="Garbe J."/>
            <person name="Badalamenti J.P."/>
            <person name="Herman A."/>
            <person name="Mangelson H."/>
            <person name="Liachko I."/>
            <person name="Sullivan S."/>
            <person name="Sone E.D."/>
            <person name="Koren S."/>
            <person name="Silverstein K.A.T."/>
            <person name="Beckman K.B."/>
            <person name="Gohl D.M."/>
        </authorList>
    </citation>
    <scope>NUCLEOTIDE SEQUENCE</scope>
    <source>
        <strain evidence="1">Duluth1</strain>
        <tissue evidence="1">Whole animal</tissue>
    </source>
</reference>
<gene>
    <name evidence="1" type="ORF">DPMN_074223</name>
</gene>
<reference evidence="1" key="2">
    <citation type="submission" date="2020-11" db="EMBL/GenBank/DDBJ databases">
        <authorList>
            <person name="McCartney M.A."/>
            <person name="Auch B."/>
            <person name="Kono T."/>
            <person name="Mallez S."/>
            <person name="Becker A."/>
            <person name="Gohl D.M."/>
            <person name="Silverstein K.A.T."/>
            <person name="Koren S."/>
            <person name="Bechman K.B."/>
            <person name="Herman A."/>
            <person name="Abrahante J.E."/>
            <person name="Garbe J."/>
        </authorList>
    </citation>
    <scope>NUCLEOTIDE SEQUENCE</scope>
    <source>
        <strain evidence="1">Duluth1</strain>
        <tissue evidence="1">Whole animal</tissue>
    </source>
</reference>
<sequence>MAASMRLVHRMRRHFRRERVFRERLNPLDMYNDDELFRRFRLPRRELLELIDTFAVDLEYDSERKGVCLQACKC</sequence>
<name>A0A9D3YEX6_DREPO</name>
<accession>A0A9D3YEX6</accession>